<evidence type="ECO:0000313" key="6">
    <source>
        <dbReference type="Proteomes" id="UP000327044"/>
    </source>
</evidence>
<dbReference type="SUPFAM" id="SSF81730">
    <property type="entry name" value="beta-catenin-interacting protein ICAT"/>
    <property type="match status" value="1"/>
</dbReference>
<dbReference type="EMBL" id="GEZM01001464">
    <property type="protein sequence ID" value="JAV97743.1"/>
    <property type="molecule type" value="Transcribed_RNA"/>
</dbReference>
<dbReference type="Gene3D" id="1.10.10.490">
    <property type="entry name" value="Beta-catenin-interacting ICAT"/>
    <property type="match status" value="1"/>
</dbReference>
<organism evidence="4">
    <name type="scientific">Photinus pyralis</name>
    <name type="common">Common eastern firefly</name>
    <name type="synonym">Lampyris pyralis</name>
    <dbReference type="NCBI Taxonomy" id="7054"/>
    <lineage>
        <taxon>Eukaryota</taxon>
        <taxon>Metazoa</taxon>
        <taxon>Ecdysozoa</taxon>
        <taxon>Arthropoda</taxon>
        <taxon>Hexapoda</taxon>
        <taxon>Insecta</taxon>
        <taxon>Pterygota</taxon>
        <taxon>Neoptera</taxon>
        <taxon>Endopterygota</taxon>
        <taxon>Coleoptera</taxon>
        <taxon>Polyphaga</taxon>
        <taxon>Elateriformia</taxon>
        <taxon>Elateroidea</taxon>
        <taxon>Lampyridae</taxon>
        <taxon>Lampyrinae</taxon>
        <taxon>Photinus</taxon>
    </lineage>
</organism>
<dbReference type="EMBL" id="GEZM01001462">
    <property type="protein sequence ID" value="JAV97747.1"/>
    <property type="molecule type" value="Transcribed_RNA"/>
</dbReference>
<dbReference type="PANTHER" id="PTHR16505">
    <property type="entry name" value="PROTEIN LZIC"/>
    <property type="match status" value="1"/>
</dbReference>
<evidence type="ECO:0000256" key="1">
    <source>
        <dbReference type="ARBA" id="ARBA00006505"/>
    </source>
</evidence>
<reference evidence="5" key="3">
    <citation type="submission" date="2019-08" db="EMBL/GenBank/DDBJ databases">
        <authorList>
            <consortium name="Photinus pyralis genome working group"/>
            <person name="Fallon T.R."/>
            <person name="Sander Lower S.E."/>
            <person name="Weng J.-K."/>
        </authorList>
    </citation>
    <scope>NUCLEOTIDE SEQUENCE</scope>
    <source>
        <strain evidence="5">1611_PpyrPB1</strain>
        <tissue evidence="5">Whole body</tissue>
    </source>
</reference>
<comment type="similarity">
    <text evidence="1">Belongs to the CTNNBIP1 family.</text>
</comment>
<reference evidence="4" key="1">
    <citation type="journal article" date="2016" name="Sci. Rep.">
        <title>Molecular characterization of firefly nuptial gifts: a multi-omics approach sheds light on postcopulatory sexual selection.</title>
        <authorList>
            <person name="Al-Wathiqui N."/>
            <person name="Fallon T.R."/>
            <person name="South A."/>
            <person name="Weng J.K."/>
            <person name="Lewis S.M."/>
        </authorList>
    </citation>
    <scope>NUCLEOTIDE SEQUENCE</scope>
</reference>
<proteinExistence type="inferred from homology"/>
<dbReference type="Pfam" id="PF06384">
    <property type="entry name" value="ICAT"/>
    <property type="match status" value="1"/>
</dbReference>
<dbReference type="InterPro" id="IPR040065">
    <property type="entry name" value="LZIC"/>
</dbReference>
<dbReference type="InParanoid" id="A0A1Y1NNU0"/>
<keyword evidence="6" id="KW-1185">Reference proteome</keyword>
<dbReference type="Proteomes" id="UP000327044">
    <property type="component" value="Unassembled WGS sequence"/>
</dbReference>
<dbReference type="EMBL" id="VVIM01000006">
    <property type="protein sequence ID" value="KAB0798592.1"/>
    <property type="molecule type" value="Genomic_DNA"/>
</dbReference>
<dbReference type="InterPro" id="IPR009428">
    <property type="entry name" value="ICAT_dom"/>
</dbReference>
<dbReference type="GO" id="GO:0008013">
    <property type="term" value="F:beta-catenin binding"/>
    <property type="evidence" value="ECO:0007669"/>
    <property type="project" value="InterPro"/>
</dbReference>
<dbReference type="InterPro" id="IPR036911">
    <property type="entry name" value="ICAT_sf"/>
</dbReference>
<dbReference type="PANTHER" id="PTHR16505:SF8">
    <property type="entry name" value="PROTEIN LZIC"/>
    <property type="match status" value="1"/>
</dbReference>
<name>A0A1Y1NNU0_PHOPY</name>
<keyword evidence="2" id="KW-0175">Coiled coil</keyword>
<sequence>MQFSHGKLETEKLKENLENQLHRLVEQLADLEECREELSPAEYNETKTDTIDQLKELNTSLTKLVNGDISLVSELGAMQLATQAAISQAFKTPEVIKLFGKKEPLQLRERLQMIEQNFKLTKLNQKGYDQQKAEILVALRQLGEQLTTDELQFLERHNNVSNAFKNVEFVEVND</sequence>
<evidence type="ECO:0000313" key="5">
    <source>
        <dbReference type="EMBL" id="KAB0798592.1"/>
    </source>
</evidence>
<gene>
    <name evidence="5" type="ORF">PPYR_09585</name>
</gene>
<evidence type="ECO:0000259" key="3">
    <source>
        <dbReference type="Pfam" id="PF06384"/>
    </source>
</evidence>
<accession>A0A1Y1NNU0</accession>
<evidence type="ECO:0000313" key="4">
    <source>
        <dbReference type="EMBL" id="JAV97747.1"/>
    </source>
</evidence>
<dbReference type="AlphaFoldDB" id="A0A1Y1NNU0"/>
<reference evidence="5 6" key="2">
    <citation type="journal article" date="2018" name="Elife">
        <title>Firefly genomes illuminate parallel origins of bioluminescence in beetles.</title>
        <authorList>
            <person name="Fallon T.R."/>
            <person name="Lower S.E."/>
            <person name="Chang C.H."/>
            <person name="Bessho-Uehara M."/>
            <person name="Martin G.J."/>
            <person name="Bewick A.J."/>
            <person name="Behringer M."/>
            <person name="Debat H.J."/>
            <person name="Wong I."/>
            <person name="Day J.C."/>
            <person name="Suvorov A."/>
            <person name="Silva C.J."/>
            <person name="Stanger-Hall K.F."/>
            <person name="Hall D.W."/>
            <person name="Schmitz R.J."/>
            <person name="Nelson D.R."/>
            <person name="Lewis S.M."/>
            <person name="Shigenobu S."/>
            <person name="Bybee S.M."/>
            <person name="Larracuente A.M."/>
            <person name="Oba Y."/>
            <person name="Weng J.K."/>
        </authorList>
    </citation>
    <scope>NUCLEOTIDE SEQUENCE [LARGE SCALE GENOMIC DNA]</scope>
    <source>
        <strain evidence="5">1611_PpyrPB1</strain>
        <tissue evidence="5">Whole body</tissue>
    </source>
</reference>
<feature type="domain" description="Beta-catenin-interacting ICAT" evidence="3">
    <location>
        <begin position="114"/>
        <end position="168"/>
    </location>
</feature>
<feature type="coiled-coil region" evidence="2">
    <location>
        <begin position="7"/>
        <end position="37"/>
    </location>
</feature>
<protein>
    <recommendedName>
        <fullName evidence="3">Beta-catenin-interacting ICAT domain-containing protein</fullName>
    </recommendedName>
</protein>
<evidence type="ECO:0000256" key="2">
    <source>
        <dbReference type="SAM" id="Coils"/>
    </source>
</evidence>